<feature type="compositionally biased region" description="Basic and acidic residues" evidence="6">
    <location>
        <begin position="502"/>
        <end position="511"/>
    </location>
</feature>
<evidence type="ECO:0000313" key="8">
    <source>
        <dbReference type="EMBL" id="KZM98434.1"/>
    </source>
</evidence>
<feature type="region of interest" description="Disordered" evidence="6">
    <location>
        <begin position="472"/>
        <end position="511"/>
    </location>
</feature>
<evidence type="ECO:0000256" key="4">
    <source>
        <dbReference type="ARBA" id="ARBA00022989"/>
    </source>
</evidence>
<dbReference type="EMBL" id="LNRQ01000004">
    <property type="protein sequence ID" value="KZM98434.1"/>
    <property type="molecule type" value="Genomic_DNA"/>
</dbReference>
<feature type="compositionally biased region" description="Polar residues" evidence="6">
    <location>
        <begin position="472"/>
        <end position="489"/>
    </location>
</feature>
<keyword evidence="5 7" id="KW-0472">Membrane</keyword>
<gene>
    <name evidence="8" type="ORF">DCAR_014204</name>
</gene>
<organism evidence="8">
    <name type="scientific">Daucus carota subsp. sativus</name>
    <name type="common">Carrot</name>
    <dbReference type="NCBI Taxonomy" id="79200"/>
    <lineage>
        <taxon>Eukaryota</taxon>
        <taxon>Viridiplantae</taxon>
        <taxon>Streptophyta</taxon>
        <taxon>Embryophyta</taxon>
        <taxon>Tracheophyta</taxon>
        <taxon>Spermatophyta</taxon>
        <taxon>Magnoliopsida</taxon>
        <taxon>eudicotyledons</taxon>
        <taxon>Gunneridae</taxon>
        <taxon>Pentapetalae</taxon>
        <taxon>asterids</taxon>
        <taxon>campanulids</taxon>
        <taxon>Apiales</taxon>
        <taxon>Apiaceae</taxon>
        <taxon>Apioideae</taxon>
        <taxon>Scandiceae</taxon>
        <taxon>Daucinae</taxon>
        <taxon>Daucus</taxon>
        <taxon>Daucus sect. Daucus</taxon>
    </lineage>
</organism>
<feature type="region of interest" description="Disordered" evidence="6">
    <location>
        <begin position="612"/>
        <end position="632"/>
    </location>
</feature>
<dbReference type="Pfam" id="PF04791">
    <property type="entry name" value="LMBR1"/>
    <property type="match status" value="1"/>
</dbReference>
<dbReference type="AlphaFoldDB" id="A0A165XRC9"/>
<evidence type="ECO:0000256" key="5">
    <source>
        <dbReference type="ARBA" id="ARBA00023136"/>
    </source>
</evidence>
<feature type="transmembrane region" description="Helical" evidence="7">
    <location>
        <begin position="316"/>
        <end position="336"/>
    </location>
</feature>
<evidence type="ECO:0000256" key="7">
    <source>
        <dbReference type="SAM" id="Phobius"/>
    </source>
</evidence>
<evidence type="ECO:0000256" key="2">
    <source>
        <dbReference type="ARBA" id="ARBA00010487"/>
    </source>
</evidence>
<keyword evidence="3 7" id="KW-0812">Transmembrane</keyword>
<dbReference type="Gramene" id="KZM98434">
    <property type="protein sequence ID" value="KZM98434"/>
    <property type="gene ID" value="DCAR_014204"/>
</dbReference>
<dbReference type="InterPro" id="IPR006876">
    <property type="entry name" value="LMBR1-like_membr_prot"/>
</dbReference>
<feature type="transmembrane region" description="Helical" evidence="7">
    <location>
        <begin position="140"/>
        <end position="161"/>
    </location>
</feature>
<dbReference type="InterPro" id="IPR051584">
    <property type="entry name" value="GPCR-associated_LMBR1"/>
</dbReference>
<dbReference type="STRING" id="79200.A0A165XRC9"/>
<evidence type="ECO:0008006" key="9">
    <source>
        <dbReference type="Google" id="ProtNLM"/>
    </source>
</evidence>
<proteinExistence type="inferred from homology"/>
<evidence type="ECO:0000256" key="1">
    <source>
        <dbReference type="ARBA" id="ARBA00004141"/>
    </source>
</evidence>
<reference evidence="8" key="1">
    <citation type="journal article" date="2016" name="Nat. Genet.">
        <title>A high-quality carrot genome assembly provides new insights into carotenoid accumulation and asterid genome evolution.</title>
        <authorList>
            <person name="Iorizzo M."/>
            <person name="Ellison S."/>
            <person name="Senalik D."/>
            <person name="Zeng P."/>
            <person name="Satapoomin P."/>
            <person name="Huang J."/>
            <person name="Bowman M."/>
            <person name="Iovene M."/>
            <person name="Sanseverino W."/>
            <person name="Cavagnaro P."/>
            <person name="Yildiz M."/>
            <person name="Macko-Podgorni A."/>
            <person name="Moranska E."/>
            <person name="Grzebelus E."/>
            <person name="Grzebelus D."/>
            <person name="Ashrafi H."/>
            <person name="Zheng Z."/>
            <person name="Cheng S."/>
            <person name="Spooner D."/>
            <person name="Van Deynze A."/>
            <person name="Simon P."/>
        </authorList>
    </citation>
    <scope>NUCLEOTIDE SEQUENCE [LARGE SCALE GENOMIC DNA]</scope>
    <source>
        <tissue evidence="8">Leaf</tissue>
    </source>
</reference>
<feature type="transmembrane region" description="Helical" evidence="7">
    <location>
        <begin position="31"/>
        <end position="52"/>
    </location>
</feature>
<comment type="subcellular location">
    <subcellularLocation>
        <location evidence="1">Membrane</location>
        <topology evidence="1">Multi-pass membrane protein</topology>
    </subcellularLocation>
</comment>
<feature type="transmembrane region" description="Helical" evidence="7">
    <location>
        <begin position="109"/>
        <end position="128"/>
    </location>
</feature>
<accession>A0A165XRC9</accession>
<comment type="similarity">
    <text evidence="2">Belongs to the LIMR family.</text>
</comment>
<comment type="caution">
    <text evidence="8">The sequence shown here is derived from an EMBL/GenBank/DDBJ whole genome shotgun (WGS) entry which is preliminary data.</text>
</comment>
<feature type="transmembrane region" description="Helical" evidence="7">
    <location>
        <begin position="357"/>
        <end position="379"/>
    </location>
</feature>
<feature type="transmembrane region" description="Helical" evidence="7">
    <location>
        <begin position="6"/>
        <end position="24"/>
    </location>
</feature>
<dbReference type="PANTHER" id="PTHR21355:SF0">
    <property type="entry name" value="G-PROTEIN COUPLED RECEPTOR-ASSOCIATED PROTEIN LMBRD2"/>
    <property type="match status" value="1"/>
</dbReference>
<dbReference type="GO" id="GO:0016020">
    <property type="term" value="C:membrane"/>
    <property type="evidence" value="ECO:0007669"/>
    <property type="project" value="UniProtKB-SubCell"/>
</dbReference>
<sequence>MWVFYVMSLPLTLGMVVLTLRYFAGPDVPRYVLFTVGYTWFCSISIIILVPADIWTLDYPHEFHSPKIGASANQASNHCPLVAPLIQGYEDAGDFTVMERLKTSIHVNLIFYFILGSVGLLGLVLLFTMRENKNGTVLGLAMACSNTFGLVTGAFLLGFGLSEIPKSRWRNSDWTTRQKFLSHKIAKMAVKLDNAHQELSNAIVVAQATSKQISKRDPLRRYMDIIDNMLVQMFREDPSFKPQGGRLGDNDMDYDTDEKSMATLRRHLRGAREEYYRYKRKFVSSLRPDRTGSLGPYLSTIEFIWRCFIWMYVEKFLAIIFGCMSVAILLAEATLLPSGLDLSLFSIMIKSVGKEEVLVQAFAFVPLVYMCVCTYFSLFKVGMLMFYSLTPRQTSSVNLLMICAMVARYAPPVSYNFLNLISLGKEKTTIFEKKLIPGFPERTWIEQGRKVGELVIPLARNFGDLSMDVEVGSNTSDKSSFPMKPSSSLLEEDQKWSLSRPSETRRYSGHREAISSKYAAIREQSRNPSNVKPVEDLSSAKVSLLDAGNSTSNTGVTSSGVAAKWATMKSGFLSFKTKIGAKKFLPLGQGEDSKLIHRASSSESLEDIFERLKRPELERGNRPEEDDREMDI</sequence>
<dbReference type="OMA" id="KENCKSA"/>
<evidence type="ECO:0000256" key="6">
    <source>
        <dbReference type="SAM" id="MobiDB-lite"/>
    </source>
</evidence>
<name>A0A165XRC9_DAUCS</name>
<evidence type="ECO:0000256" key="3">
    <source>
        <dbReference type="ARBA" id="ARBA00022692"/>
    </source>
</evidence>
<keyword evidence="4 7" id="KW-1133">Transmembrane helix</keyword>
<dbReference type="PANTHER" id="PTHR21355">
    <property type="entry name" value="G-PROTEIN COUPLED RECEPTOR-ASSOCIATED PROTEIN LMBRD2"/>
    <property type="match status" value="1"/>
</dbReference>
<protein>
    <recommendedName>
        <fullName evidence="9">LMBR1-like membrane protein</fullName>
    </recommendedName>
</protein>